<comment type="cofactor">
    <cofactor evidence="1">
        <name>FAD</name>
        <dbReference type="ChEBI" id="CHEBI:57692"/>
    </cofactor>
</comment>
<accession>A0A7W6EVP5</accession>
<proteinExistence type="predicted"/>
<gene>
    <name evidence="6" type="ORF">GGQ88_001652</name>
</gene>
<evidence type="ECO:0000256" key="3">
    <source>
        <dbReference type="ARBA" id="ARBA00022827"/>
    </source>
</evidence>
<feature type="domain" description="RsdA/BaiN/AoA(So)-like insert" evidence="5">
    <location>
        <begin position="188"/>
        <end position="335"/>
    </location>
</feature>
<sequence>MSDFDAIVLGAGAAGLMAALTAGQRGRRVLLVDHADEPGKKILISGGGRCNFTNIHTSADRYISENKHFARSALARYTPADFIALVNRHGIAHHEKTLGQLFCDGSARAIVEMLMGECRVGNVAFAFGQPVSALDHADGIYRITLDGIEHSAPALVLATGGLSIPKMGATGFAMDTARRFGLPVVQTRPALVPFTLGEDEALFRSLSGVSAEVVAKAGKAAFREAALFTHRGLSGPAMLQVSSYWEHRTEIHVDFLPNAENGWLIAEKQARPKATLRSALARRLSERLAEALNDRLGIDAELSNCKDATLREAEARLARWAFSPNGTEGYAKAEVMAGGISTRALSQKTMEATNVPGLYAIGEAVDVTGWLGGYNFQWAWASGRAAGETI</sequence>
<dbReference type="Pfam" id="PF03486">
    <property type="entry name" value="HI0933_like"/>
    <property type="match status" value="1"/>
</dbReference>
<dbReference type="InterPro" id="IPR057661">
    <property type="entry name" value="RsdA/BaiN/AoA(So)_Rossmann"/>
</dbReference>
<evidence type="ECO:0000259" key="5">
    <source>
        <dbReference type="Pfam" id="PF22780"/>
    </source>
</evidence>
<evidence type="ECO:0000256" key="1">
    <source>
        <dbReference type="ARBA" id="ARBA00001974"/>
    </source>
</evidence>
<evidence type="ECO:0000313" key="6">
    <source>
        <dbReference type="EMBL" id="MBB3860386.1"/>
    </source>
</evidence>
<name>A0A7W6EVP5_9SPHN</name>
<dbReference type="PRINTS" id="PR00411">
    <property type="entry name" value="PNDRDTASEI"/>
</dbReference>
<evidence type="ECO:0000313" key="7">
    <source>
        <dbReference type="Proteomes" id="UP000562395"/>
    </source>
</evidence>
<dbReference type="PANTHER" id="PTHR42887">
    <property type="entry name" value="OS12G0638800 PROTEIN"/>
    <property type="match status" value="1"/>
</dbReference>
<feature type="domain" description="RsdA/BaiN/AoA(So)-like Rossmann fold-like" evidence="4">
    <location>
        <begin position="5"/>
        <end position="388"/>
    </location>
</feature>
<dbReference type="SUPFAM" id="SSF51905">
    <property type="entry name" value="FAD/NAD(P)-binding domain"/>
    <property type="match status" value="1"/>
</dbReference>
<dbReference type="InterPro" id="IPR055178">
    <property type="entry name" value="RsdA/BaiN/AoA(So)-like_dom"/>
</dbReference>
<comment type="caution">
    <text evidence="6">The sequence shown here is derived from an EMBL/GenBank/DDBJ whole genome shotgun (WGS) entry which is preliminary data.</text>
</comment>
<dbReference type="InterPro" id="IPR004792">
    <property type="entry name" value="BaiN-like"/>
</dbReference>
<dbReference type="Gene3D" id="1.10.8.260">
    <property type="entry name" value="HI0933 insert domain-like"/>
    <property type="match status" value="1"/>
</dbReference>
<protein>
    <recommendedName>
        <fullName evidence="8">NAD(P)/FAD-dependent oxidoreductase</fullName>
    </recommendedName>
</protein>
<dbReference type="Proteomes" id="UP000562395">
    <property type="component" value="Unassembled WGS sequence"/>
</dbReference>
<dbReference type="PANTHER" id="PTHR42887:SF2">
    <property type="entry name" value="OS12G0638800 PROTEIN"/>
    <property type="match status" value="1"/>
</dbReference>
<dbReference type="PRINTS" id="PR00368">
    <property type="entry name" value="FADPNR"/>
</dbReference>
<keyword evidence="7" id="KW-1185">Reference proteome</keyword>
<dbReference type="SUPFAM" id="SSF160996">
    <property type="entry name" value="HI0933 insert domain-like"/>
    <property type="match status" value="1"/>
</dbReference>
<organism evidence="6 7">
    <name type="scientific">Novosphingobium hassiacum</name>
    <dbReference type="NCBI Taxonomy" id="173676"/>
    <lineage>
        <taxon>Bacteria</taxon>
        <taxon>Pseudomonadati</taxon>
        <taxon>Pseudomonadota</taxon>
        <taxon>Alphaproteobacteria</taxon>
        <taxon>Sphingomonadales</taxon>
        <taxon>Sphingomonadaceae</taxon>
        <taxon>Novosphingobium</taxon>
    </lineage>
</organism>
<dbReference type="Gene3D" id="2.40.30.10">
    <property type="entry name" value="Translation factors"/>
    <property type="match status" value="1"/>
</dbReference>
<evidence type="ECO:0008006" key="8">
    <source>
        <dbReference type="Google" id="ProtNLM"/>
    </source>
</evidence>
<reference evidence="6 7" key="1">
    <citation type="submission" date="2020-08" db="EMBL/GenBank/DDBJ databases">
        <title>Genomic Encyclopedia of Type Strains, Phase IV (KMG-IV): sequencing the most valuable type-strain genomes for metagenomic binning, comparative biology and taxonomic classification.</title>
        <authorList>
            <person name="Goeker M."/>
        </authorList>
    </citation>
    <scope>NUCLEOTIDE SEQUENCE [LARGE SCALE GENOMIC DNA]</scope>
    <source>
        <strain evidence="6 7">DSM 14552</strain>
    </source>
</reference>
<dbReference type="Gene3D" id="3.50.50.60">
    <property type="entry name" value="FAD/NAD(P)-binding domain"/>
    <property type="match status" value="1"/>
</dbReference>
<keyword evidence="2" id="KW-0285">Flavoprotein</keyword>
<dbReference type="Pfam" id="PF22780">
    <property type="entry name" value="HI0933_like_1st"/>
    <property type="match status" value="1"/>
</dbReference>
<evidence type="ECO:0000259" key="4">
    <source>
        <dbReference type="Pfam" id="PF03486"/>
    </source>
</evidence>
<dbReference type="RefSeq" id="WP_183612656.1">
    <property type="nucleotide sequence ID" value="NZ_JACICY010000003.1"/>
</dbReference>
<evidence type="ECO:0000256" key="2">
    <source>
        <dbReference type="ARBA" id="ARBA00022630"/>
    </source>
</evidence>
<dbReference type="InterPro" id="IPR036188">
    <property type="entry name" value="FAD/NAD-bd_sf"/>
</dbReference>
<dbReference type="NCBIfam" id="TIGR00275">
    <property type="entry name" value="aminoacetone oxidase family FAD-binding enzyme"/>
    <property type="match status" value="1"/>
</dbReference>
<dbReference type="AlphaFoldDB" id="A0A7W6EVP5"/>
<keyword evidence="3" id="KW-0274">FAD</keyword>
<dbReference type="EMBL" id="JACICY010000003">
    <property type="protein sequence ID" value="MBB3860386.1"/>
    <property type="molecule type" value="Genomic_DNA"/>
</dbReference>
<dbReference type="InterPro" id="IPR023166">
    <property type="entry name" value="BaiN-like_dom_sf"/>
</dbReference>